<dbReference type="Pfam" id="PF01734">
    <property type="entry name" value="Patatin"/>
    <property type="match status" value="1"/>
</dbReference>
<dbReference type="Proteomes" id="UP000028725">
    <property type="component" value="Unassembled WGS sequence"/>
</dbReference>
<dbReference type="GO" id="GO:0006629">
    <property type="term" value="P:lipid metabolic process"/>
    <property type="evidence" value="ECO:0007669"/>
    <property type="project" value="UniProtKB-KW"/>
</dbReference>
<feature type="domain" description="PNPLA" evidence="2">
    <location>
        <begin position="16"/>
        <end position="312"/>
    </location>
</feature>
<keyword evidence="4" id="KW-1185">Reference proteome</keyword>
<dbReference type="InterPro" id="IPR002641">
    <property type="entry name" value="PNPLA_dom"/>
</dbReference>
<proteinExistence type="predicted"/>
<dbReference type="Gene3D" id="3.40.1090.10">
    <property type="entry name" value="Cytosolic phospholipase A2 catalytic domain"/>
    <property type="match status" value="1"/>
</dbReference>
<evidence type="ECO:0000313" key="3">
    <source>
        <dbReference type="EMBL" id="KFE72068.1"/>
    </source>
</evidence>
<dbReference type="InterPro" id="IPR016035">
    <property type="entry name" value="Acyl_Trfase/lysoPLipase"/>
</dbReference>
<evidence type="ECO:0000313" key="4">
    <source>
        <dbReference type="Proteomes" id="UP000028725"/>
    </source>
</evidence>
<organism evidence="3 4">
    <name type="scientific">Hyalangium minutum</name>
    <dbReference type="NCBI Taxonomy" id="394096"/>
    <lineage>
        <taxon>Bacteria</taxon>
        <taxon>Pseudomonadati</taxon>
        <taxon>Myxococcota</taxon>
        <taxon>Myxococcia</taxon>
        <taxon>Myxococcales</taxon>
        <taxon>Cystobacterineae</taxon>
        <taxon>Archangiaceae</taxon>
        <taxon>Hyalangium</taxon>
    </lineage>
</organism>
<gene>
    <name evidence="3" type="ORF">DB31_0329</name>
</gene>
<keyword evidence="1" id="KW-0443">Lipid metabolism</keyword>
<protein>
    <recommendedName>
        <fullName evidence="2">PNPLA domain-containing protein</fullName>
    </recommendedName>
</protein>
<dbReference type="STRING" id="394096.DB31_0329"/>
<sequence length="1119" mass="120359">MAGAAEKVPPPHDIALTISGGVSLGAYEAGLTWGTVRFLRLARAQPIQGPTFRPNLVGVTGASAGSINALLAAALWCEAPDSSADDSVDSNLLRDTWLPVGLDELLPENASAYTPDDGLLSRRAMEGVLAQLRTQVFSPSDTRHFQPGCSVPLGFSVTRVKPEVSHIAGLPAMTQRFVVPLVLQVSPGGRVLLHHQPLPSDGELAPSALMLGERSDPEPPGHSVDSDQVSQAVLASAAFPVAFSPRELCDCTASCPAEQTVTQGMCPGPDASRPLTGLSCAAHSTPGQELKLCRRPYVDGGVFDNAPVGLAIELVESRRGPSLWNPVSYVFVDPDFRRFESRAASVSASGGPTGASLVGSLEFFTGLVATARNSELGRTARAMHWNRTTRTLLMSAADAGRRYAGVHGVLASLVHGRVTEARLPELPARGSMTVPERLRRGRVLLSCVRRLSAQGSATANPGLLTSCARVLRGEPGEDPLQADAGQAAKVGERLSVEELVSLGTSLARLLDARGQFRRYVDAPLTQEEDPGLRVQDAFRSGMELSSSVIEFFAGELDLLSRSEISEEQQWQLRAAFLSTLRNAQGLGAATHLLANTVLDEQLRWIEAMPEPRFSELSREARGQLRELPKGALFDPKTVQPLLDAASEVSERAGDLQLLAQRARVIEVLVGLVPTLRQLQGALDTISQHASALEQGRVPERRLFVTTRFAPLAGSQLGNFAAFLDRPLRELDYYAGVYDAVHSLSVQGCAAQDPYFTGRPAPARLPGPSDELDLGDPQTQRCVGMMMRDNAEWMGLLASKRARHVLSALAQEELAIALGSRKRAQELLREPAWAWVEEGDRLAEDDPLAAALAAARSHRRPCKEGESEQLCLADPGFDAFLTGLKEHGYQGQEANMRLALQDPTRWWGTTIRRAMDRATVVELQQAAPAGATASSARRGVRLGLAAGQLLARRDVNLAPTPRFEFDPSSLPASSPPGSGAWRLRMMHLLPYRLAFDAAQGGVALAWVEPALRLSPRLSLLSKVEPLDYESPNDRLSSTVGLRPTLHLGGVSLGAGPRASLHWRGTRRFDWGLEVHGSLLQDRVGVSVGVRENPFAGEPFRSLSVSLSLADLNGLAYWLTL</sequence>
<evidence type="ECO:0000256" key="1">
    <source>
        <dbReference type="ARBA" id="ARBA00023098"/>
    </source>
</evidence>
<accession>A0A085WWK5</accession>
<comment type="caution">
    <text evidence="3">The sequence shown here is derived from an EMBL/GenBank/DDBJ whole genome shotgun (WGS) entry which is preliminary data.</text>
</comment>
<reference evidence="3 4" key="1">
    <citation type="submission" date="2014-04" db="EMBL/GenBank/DDBJ databases">
        <title>Genome assembly of Hyalangium minutum DSM 14724.</title>
        <authorList>
            <person name="Sharma G."/>
            <person name="Subramanian S."/>
        </authorList>
    </citation>
    <scope>NUCLEOTIDE SEQUENCE [LARGE SCALE GENOMIC DNA]</scope>
    <source>
        <strain evidence="3 4">DSM 14724</strain>
    </source>
</reference>
<dbReference type="PATRIC" id="fig|394096.3.peg.326"/>
<dbReference type="SUPFAM" id="SSF52151">
    <property type="entry name" value="FabD/lysophospholipase-like"/>
    <property type="match status" value="1"/>
</dbReference>
<dbReference type="EMBL" id="JMCB01000001">
    <property type="protein sequence ID" value="KFE72068.1"/>
    <property type="molecule type" value="Genomic_DNA"/>
</dbReference>
<dbReference type="AlphaFoldDB" id="A0A085WWK5"/>
<evidence type="ECO:0000259" key="2">
    <source>
        <dbReference type="Pfam" id="PF01734"/>
    </source>
</evidence>
<name>A0A085WWK5_9BACT</name>